<name>A0A0C9V9F9_SPHS4</name>
<reference evidence="3 4" key="1">
    <citation type="submission" date="2014-06" db="EMBL/GenBank/DDBJ databases">
        <title>Evolutionary Origins and Diversification of the Mycorrhizal Mutualists.</title>
        <authorList>
            <consortium name="DOE Joint Genome Institute"/>
            <consortium name="Mycorrhizal Genomics Consortium"/>
            <person name="Kohler A."/>
            <person name="Kuo A."/>
            <person name="Nagy L.G."/>
            <person name="Floudas D."/>
            <person name="Copeland A."/>
            <person name="Barry K.W."/>
            <person name="Cichocki N."/>
            <person name="Veneault-Fourrey C."/>
            <person name="LaButti K."/>
            <person name="Lindquist E.A."/>
            <person name="Lipzen A."/>
            <person name="Lundell T."/>
            <person name="Morin E."/>
            <person name="Murat C."/>
            <person name="Riley R."/>
            <person name="Ohm R."/>
            <person name="Sun H."/>
            <person name="Tunlid A."/>
            <person name="Henrissat B."/>
            <person name="Grigoriev I.V."/>
            <person name="Hibbett D.S."/>
            <person name="Martin F."/>
        </authorList>
    </citation>
    <scope>NUCLEOTIDE SEQUENCE [LARGE SCALE GENOMIC DNA]</scope>
    <source>
        <strain evidence="3 4">SS14</strain>
    </source>
</reference>
<organism evidence="3 4">
    <name type="scientific">Sphaerobolus stellatus (strain SS14)</name>
    <dbReference type="NCBI Taxonomy" id="990650"/>
    <lineage>
        <taxon>Eukaryota</taxon>
        <taxon>Fungi</taxon>
        <taxon>Dikarya</taxon>
        <taxon>Basidiomycota</taxon>
        <taxon>Agaricomycotina</taxon>
        <taxon>Agaricomycetes</taxon>
        <taxon>Phallomycetidae</taxon>
        <taxon>Geastrales</taxon>
        <taxon>Sphaerobolaceae</taxon>
        <taxon>Sphaerobolus</taxon>
    </lineage>
</organism>
<dbReference type="HOGENOM" id="CLU_037456_0_0_1"/>
<sequence>MATKRAYEIRLAEVDIGKAVADAWPELGRYQDDCYCLLEDYNALKESFQSVEKKADDRRAKLTELYEKLDSHRAIIKNLGDQVQSLEEQLQETKDNSAELSNHEELEYYQGRVRYTLHRKDVHWAEKNGYCLSDIPASDSEDNDEDPTGLPTIPEEVPQYIPSHPPTKLARPMSKHTKNTGKGVPEAGIPAIGGVLPKPLGKVRAERWDQPALRALDWVMESDVHDSEMCRLYVEGRALQPHEWSPDHTAVIFHINEYVRSLPGLPRNLMACHDNPNWMMNVIQTFNKFDRSTFTYWLGGEARVTPDLARNKLEPYFLWANKIASLKGGIMNQFCVHDDLLPLVRESPIYFPPNVGEPMDQDESDPEPTLSQSTAGSSSLADRLDDGEGGSFSRPLADTCELWARISYFDSLVPQGTACESTVELTEKLYTDNLE</sequence>
<keyword evidence="4" id="KW-1185">Reference proteome</keyword>
<gene>
    <name evidence="3" type="ORF">M422DRAFT_263763</name>
</gene>
<dbReference type="Proteomes" id="UP000054279">
    <property type="component" value="Unassembled WGS sequence"/>
</dbReference>
<feature type="compositionally biased region" description="Polar residues" evidence="2">
    <location>
        <begin position="369"/>
        <end position="380"/>
    </location>
</feature>
<feature type="region of interest" description="Disordered" evidence="2">
    <location>
        <begin position="135"/>
        <end position="186"/>
    </location>
</feature>
<accession>A0A0C9V9F9</accession>
<protein>
    <submittedName>
        <fullName evidence="3">Uncharacterized protein</fullName>
    </submittedName>
</protein>
<feature type="coiled-coil region" evidence="1">
    <location>
        <begin position="69"/>
        <end position="103"/>
    </location>
</feature>
<evidence type="ECO:0000256" key="1">
    <source>
        <dbReference type="SAM" id="Coils"/>
    </source>
</evidence>
<evidence type="ECO:0000313" key="4">
    <source>
        <dbReference type="Proteomes" id="UP000054279"/>
    </source>
</evidence>
<feature type="region of interest" description="Disordered" evidence="2">
    <location>
        <begin position="352"/>
        <end position="389"/>
    </location>
</feature>
<evidence type="ECO:0000313" key="3">
    <source>
        <dbReference type="EMBL" id="KIJ34115.1"/>
    </source>
</evidence>
<keyword evidence="1" id="KW-0175">Coiled coil</keyword>
<dbReference type="EMBL" id="KN837203">
    <property type="protein sequence ID" value="KIJ34115.1"/>
    <property type="molecule type" value="Genomic_DNA"/>
</dbReference>
<evidence type="ECO:0000256" key="2">
    <source>
        <dbReference type="SAM" id="MobiDB-lite"/>
    </source>
</evidence>
<dbReference type="AlphaFoldDB" id="A0A0C9V9F9"/>
<proteinExistence type="predicted"/>